<sequence>MADLFISYARRDQPAIKVLSEALEAQGFSVWWDRELLGGDNFADDIERELISAKAVIVSWSEAGAKSRWVRDEAAIAADSGSLISLSLDGSRPPIGFRQFHCVDLTNWQGQQNEAIFKELIKAISTRLQRSSPADETPEQKQSPLTSKTMTQNVHGWQDESVFKDTQLQDINTNKIVAVLPFTNRSPQADDAFFADGVHDELLTQISKLASIQVISRTSVMGYKNATLSIPEIATQLGAAVILEGAVQRAGQRVRINVQLIDGKSDIHIWADTYDCELTPENIFDIQSDITREIAESLHAALSPEDEKLLSANAPTNNLTAYDAYLRGKQKMRSEAAGKQDFHAAIIEFDKAIAEDPDFAEPHANKARAYLTLFWFFGWDYKWVEKAKLSVERANILAPDSIESLLAQAYYYYWGKLDLLKAESVLNKILKLAPQNTEALACKSYVIRRNGRFRESITALNNAIRLDPMLIDLPMELAETYAAIGKFKQAYEMLQHVQRLAPAANFTAIVLGDVYHLAGQANKAFDGACIEVNDEDFVYFYRRAFHAFNTGDAQKINYALSTWPEAHQATPMFPETYQLYQAIACKLTGENEKAQRLLQEIKQRIDATEIAYPGGWIGETPYYPVTLPGLLGDIQGVRDAVEQFMLNAKPDKFGALYHYHAIATAFVDCQELDGALTYLEKLTDIYGPCCYSAISIMPQYKVLESEERFQTLKRNYEKWLIANPTSV</sequence>
<gene>
    <name evidence="5" type="ORF">GLIP_2159</name>
</gene>
<dbReference type="Pfam" id="PF13676">
    <property type="entry name" value="TIR_2"/>
    <property type="match status" value="1"/>
</dbReference>
<dbReference type="PANTHER" id="PTHR44858">
    <property type="entry name" value="TETRATRICOPEPTIDE REPEAT PROTEIN 6"/>
    <property type="match status" value="1"/>
</dbReference>
<evidence type="ECO:0000256" key="3">
    <source>
        <dbReference type="SAM" id="MobiDB-lite"/>
    </source>
</evidence>
<keyword evidence="1" id="KW-0677">Repeat</keyword>
<comment type="caution">
    <text evidence="5">The sequence shown here is derived from an EMBL/GenBank/DDBJ whole genome shotgun (WGS) entry which is preliminary data.</text>
</comment>
<keyword evidence="2" id="KW-0802">TPR repeat</keyword>
<dbReference type="InterPro" id="IPR000157">
    <property type="entry name" value="TIR_dom"/>
</dbReference>
<dbReference type="SUPFAM" id="SSF48452">
    <property type="entry name" value="TPR-like"/>
    <property type="match status" value="2"/>
</dbReference>
<dbReference type="OrthoDB" id="7052061at2"/>
<evidence type="ECO:0000313" key="5">
    <source>
        <dbReference type="EMBL" id="GAC14787.1"/>
    </source>
</evidence>
<reference evidence="5 6" key="1">
    <citation type="journal article" date="2017" name="Antonie Van Leeuwenhoek">
        <title>Rhizobium rhizosphaerae sp. nov., a novel species isolated from rice rhizosphere.</title>
        <authorList>
            <person name="Zhao J.J."/>
            <person name="Zhang J."/>
            <person name="Zhang R.J."/>
            <person name="Zhang C.W."/>
            <person name="Yin H.Q."/>
            <person name="Zhang X.X."/>
        </authorList>
    </citation>
    <scope>NUCLEOTIDE SEQUENCE [LARGE SCALE GENOMIC DNA]</scope>
    <source>
        <strain evidence="5 6">E3</strain>
    </source>
</reference>
<dbReference type="eggNOG" id="COG5616">
    <property type="taxonomic scope" value="Bacteria"/>
</dbReference>
<dbReference type="SUPFAM" id="SSF52200">
    <property type="entry name" value="Toll/Interleukin receptor TIR domain"/>
    <property type="match status" value="1"/>
</dbReference>
<dbReference type="InterPro" id="IPR011990">
    <property type="entry name" value="TPR-like_helical_dom_sf"/>
</dbReference>
<dbReference type="STRING" id="1127673.GLIP_2159"/>
<dbReference type="InterPro" id="IPR035897">
    <property type="entry name" value="Toll_tir_struct_dom_sf"/>
</dbReference>
<dbReference type="InterPro" id="IPR050498">
    <property type="entry name" value="Ycf3"/>
</dbReference>
<dbReference type="RefSeq" id="WP_008844603.1">
    <property type="nucleotide sequence ID" value="NZ_BAEN01000041.1"/>
</dbReference>
<dbReference type="Proteomes" id="UP000006334">
    <property type="component" value="Unassembled WGS sequence"/>
</dbReference>
<organism evidence="5 6">
    <name type="scientific">Aliiglaciecola lipolytica E3</name>
    <dbReference type="NCBI Taxonomy" id="1127673"/>
    <lineage>
        <taxon>Bacteria</taxon>
        <taxon>Pseudomonadati</taxon>
        <taxon>Pseudomonadota</taxon>
        <taxon>Gammaproteobacteria</taxon>
        <taxon>Alteromonadales</taxon>
        <taxon>Alteromonadaceae</taxon>
        <taxon>Aliiglaciecola</taxon>
    </lineage>
</organism>
<dbReference type="PROSITE" id="PS50104">
    <property type="entry name" value="TIR"/>
    <property type="match status" value="1"/>
</dbReference>
<feature type="domain" description="TIR" evidence="4">
    <location>
        <begin position="1"/>
        <end position="132"/>
    </location>
</feature>
<dbReference type="Gene3D" id="3.40.50.10140">
    <property type="entry name" value="Toll/interleukin-1 receptor homology (TIR) domain"/>
    <property type="match status" value="1"/>
</dbReference>
<dbReference type="AlphaFoldDB" id="K6Y9E2"/>
<dbReference type="Gene3D" id="1.25.40.10">
    <property type="entry name" value="Tetratricopeptide repeat domain"/>
    <property type="match status" value="1"/>
</dbReference>
<evidence type="ECO:0000256" key="1">
    <source>
        <dbReference type="ARBA" id="ARBA00022737"/>
    </source>
</evidence>
<feature type="region of interest" description="Disordered" evidence="3">
    <location>
        <begin position="128"/>
        <end position="150"/>
    </location>
</feature>
<accession>K6Y9E2</accession>
<protein>
    <recommendedName>
        <fullName evidence="4">TIR domain-containing protein</fullName>
    </recommendedName>
</protein>
<name>K6Y9E2_9ALTE</name>
<dbReference type="EMBL" id="BAEN01000041">
    <property type="protein sequence ID" value="GAC14787.1"/>
    <property type="molecule type" value="Genomic_DNA"/>
</dbReference>
<keyword evidence="6" id="KW-1185">Reference proteome</keyword>
<dbReference type="PANTHER" id="PTHR44858:SF1">
    <property type="entry name" value="UDP-N-ACETYLGLUCOSAMINE--PEPTIDE N-ACETYLGLUCOSAMINYLTRANSFERASE SPINDLY-RELATED"/>
    <property type="match status" value="1"/>
</dbReference>
<evidence type="ECO:0000259" key="4">
    <source>
        <dbReference type="PROSITE" id="PS50104"/>
    </source>
</evidence>
<dbReference type="Gene3D" id="3.40.50.10610">
    <property type="entry name" value="ABC-type transport auxiliary lipoprotein component"/>
    <property type="match status" value="1"/>
</dbReference>
<dbReference type="GO" id="GO:0007165">
    <property type="term" value="P:signal transduction"/>
    <property type="evidence" value="ECO:0007669"/>
    <property type="project" value="InterPro"/>
</dbReference>
<evidence type="ECO:0000313" key="6">
    <source>
        <dbReference type="Proteomes" id="UP000006334"/>
    </source>
</evidence>
<evidence type="ECO:0000256" key="2">
    <source>
        <dbReference type="ARBA" id="ARBA00022803"/>
    </source>
</evidence>
<proteinExistence type="predicted"/>